<evidence type="ECO:0000313" key="4">
    <source>
        <dbReference type="EMBL" id="RWS00500.1"/>
    </source>
</evidence>
<dbReference type="InterPro" id="IPR015917">
    <property type="entry name" value="Pept_C14A"/>
</dbReference>
<dbReference type="GO" id="GO:0004197">
    <property type="term" value="F:cysteine-type endopeptidase activity"/>
    <property type="evidence" value="ECO:0007669"/>
    <property type="project" value="InterPro"/>
</dbReference>
<dbReference type="AlphaFoldDB" id="A0A3S3NQU4"/>
<dbReference type="InterPro" id="IPR001309">
    <property type="entry name" value="Pept_C14_p20"/>
</dbReference>
<dbReference type="Proteomes" id="UP000285301">
    <property type="component" value="Unassembled WGS sequence"/>
</dbReference>
<dbReference type="PROSITE" id="PS50208">
    <property type="entry name" value="CASPASE_P20"/>
    <property type="match status" value="1"/>
</dbReference>
<dbReference type="PRINTS" id="PR00376">
    <property type="entry name" value="IL1BCENZYME"/>
</dbReference>
<feature type="non-terminal residue" evidence="3">
    <location>
        <position position="76"/>
    </location>
</feature>
<dbReference type="InterPro" id="IPR011600">
    <property type="entry name" value="Pept_C14_caspase"/>
</dbReference>
<feature type="domain" description="Caspase family p20" evidence="2">
    <location>
        <begin position="5"/>
        <end position="76"/>
    </location>
</feature>
<dbReference type="Gene3D" id="3.40.50.1460">
    <property type="match status" value="1"/>
</dbReference>
<evidence type="ECO:0000313" key="5">
    <source>
        <dbReference type="Proteomes" id="UP000285301"/>
    </source>
</evidence>
<keyword evidence="5" id="KW-1185">Reference proteome</keyword>
<dbReference type="InterPro" id="IPR029030">
    <property type="entry name" value="Caspase-like_dom_sf"/>
</dbReference>
<proteinExistence type="inferred from homology"/>
<evidence type="ECO:0000259" key="2">
    <source>
        <dbReference type="PROSITE" id="PS50208"/>
    </source>
</evidence>
<dbReference type="EMBL" id="NCKU01011271">
    <property type="protein sequence ID" value="RWS00500.1"/>
    <property type="molecule type" value="Genomic_DNA"/>
</dbReference>
<gene>
    <name evidence="4" type="ORF">B4U79_18663</name>
    <name evidence="3" type="ORF">B4U79_18720</name>
</gene>
<name>A0A3S3NQU4_9ACAR</name>
<accession>A0A3S3NQU4</accession>
<reference evidence="3 5" key="1">
    <citation type="journal article" date="2018" name="Gigascience">
        <title>Genomes of trombidid mites reveal novel predicted allergens and laterally-transferred genes associated with secondary metabolism.</title>
        <authorList>
            <person name="Dong X."/>
            <person name="Chaisiri K."/>
            <person name="Xia D."/>
            <person name="Armstrong S.D."/>
            <person name="Fang Y."/>
            <person name="Donnelly M.J."/>
            <person name="Kadowaki T."/>
            <person name="McGarry J.W."/>
            <person name="Darby A.C."/>
            <person name="Makepeace B.L."/>
        </authorList>
    </citation>
    <scope>NUCLEOTIDE SEQUENCE [LARGE SCALE GENOMIC DNA]</scope>
    <source>
        <strain evidence="3">UoL-WK</strain>
    </source>
</reference>
<sequence>MSSKPRGLCIIIANVNFINDRMPRAELDTNNLKCAFEWLGFDVHLHQDLTIQAMFNLLDDYATKNEELDKHDSLAV</sequence>
<comment type="similarity">
    <text evidence="1">Belongs to the peptidase C14A family.</text>
</comment>
<dbReference type="OrthoDB" id="6097640at2759"/>
<dbReference type="SUPFAM" id="SSF52129">
    <property type="entry name" value="Caspase-like"/>
    <property type="match status" value="1"/>
</dbReference>
<evidence type="ECO:0000256" key="1">
    <source>
        <dbReference type="ARBA" id="ARBA00010134"/>
    </source>
</evidence>
<protein>
    <submittedName>
        <fullName evidence="3">Caspase 8-like protein</fullName>
    </submittedName>
</protein>
<dbReference type="EMBL" id="NCKU01012593">
    <property type="protein sequence ID" value="RWS00038.1"/>
    <property type="molecule type" value="Genomic_DNA"/>
</dbReference>
<comment type="caution">
    <text evidence="3">The sequence shown here is derived from an EMBL/GenBank/DDBJ whole genome shotgun (WGS) entry which is preliminary data.</text>
</comment>
<organism evidence="3 5">
    <name type="scientific">Dinothrombium tinctorium</name>
    <dbReference type="NCBI Taxonomy" id="1965070"/>
    <lineage>
        <taxon>Eukaryota</taxon>
        <taxon>Metazoa</taxon>
        <taxon>Ecdysozoa</taxon>
        <taxon>Arthropoda</taxon>
        <taxon>Chelicerata</taxon>
        <taxon>Arachnida</taxon>
        <taxon>Acari</taxon>
        <taxon>Acariformes</taxon>
        <taxon>Trombidiformes</taxon>
        <taxon>Prostigmata</taxon>
        <taxon>Anystina</taxon>
        <taxon>Parasitengona</taxon>
        <taxon>Trombidioidea</taxon>
        <taxon>Trombidiidae</taxon>
        <taxon>Dinothrombium</taxon>
    </lineage>
</organism>
<dbReference type="GO" id="GO:0006508">
    <property type="term" value="P:proteolysis"/>
    <property type="evidence" value="ECO:0007669"/>
    <property type="project" value="InterPro"/>
</dbReference>
<evidence type="ECO:0000313" key="3">
    <source>
        <dbReference type="EMBL" id="RWS00038.1"/>
    </source>
</evidence>
<reference evidence="3" key="2">
    <citation type="submission" date="2018-11" db="EMBL/GenBank/DDBJ databases">
        <title>Trombidioid mite genomics.</title>
        <authorList>
            <person name="Dong X."/>
        </authorList>
    </citation>
    <scope>NUCLEOTIDE SEQUENCE</scope>
    <source>
        <strain evidence="3">UoL-WK</strain>
    </source>
</reference>
<dbReference type="Pfam" id="PF00656">
    <property type="entry name" value="Peptidase_C14"/>
    <property type="match status" value="1"/>
</dbReference>